<dbReference type="SUPFAM" id="SSF53067">
    <property type="entry name" value="Actin-like ATPase domain"/>
    <property type="match status" value="2"/>
</dbReference>
<dbReference type="InterPro" id="IPR052519">
    <property type="entry name" value="Euk-type_GlcNAc_Kinase"/>
</dbReference>
<gene>
    <name evidence="2" type="ORF">FNU76_08105</name>
</gene>
<feature type="domain" description="ATPase BadF/BadG/BcrA/BcrD type" evidence="1">
    <location>
        <begin position="7"/>
        <end position="278"/>
    </location>
</feature>
<name>A0A516SDU2_9NEIS</name>
<sequence length="287" mass="29779">MALEFLIGVDGGGTGTRIRVADRDGRELARGSAGPSGLGLGIDVAWLTIRACIARTFRESRLHFDPSTCAIGLGLAGVHNPAWAEAFLGQATDFHAIRLDTDGFTTLLGAHGGQAGAIVAVGTGSIGEAWLGGTERRTVSGWGFPSGDEGSGAWIGMQAARLAQRALDGRAETTPLARAVVAQLGGDITQAFRWLGQATQTSYAQLTPLVLEHAANDAAAATILRQAGEEIADIARALDSENRLPIALCGGLAEALRPWLPSALIHRARQPLADSATGALHLIRGNI</sequence>
<reference evidence="3" key="1">
    <citation type="submission" date="2019-07" db="EMBL/GenBank/DDBJ databases">
        <title>Chitinimonas sp. nov., isolated from Ny-Alesund, arctica soil.</title>
        <authorList>
            <person name="Xu Q."/>
            <person name="Peng F."/>
        </authorList>
    </citation>
    <scope>NUCLEOTIDE SEQUENCE [LARGE SCALE GENOMIC DNA]</scope>
    <source>
        <strain evidence="3">R3-44</strain>
    </source>
</reference>
<dbReference type="InterPro" id="IPR002731">
    <property type="entry name" value="ATPase_BadF"/>
</dbReference>
<dbReference type="Proteomes" id="UP000317550">
    <property type="component" value="Chromosome"/>
</dbReference>
<dbReference type="EMBL" id="CP041730">
    <property type="protein sequence ID" value="QDQ26327.1"/>
    <property type="molecule type" value="Genomic_DNA"/>
</dbReference>
<dbReference type="PANTHER" id="PTHR43190">
    <property type="entry name" value="N-ACETYL-D-GLUCOSAMINE KINASE"/>
    <property type="match status" value="1"/>
</dbReference>
<proteinExistence type="predicted"/>
<dbReference type="OrthoDB" id="8701357at2"/>
<dbReference type="CDD" id="cd24082">
    <property type="entry name" value="ASKHA_NBD_GspK-like"/>
    <property type="match status" value="1"/>
</dbReference>
<protein>
    <submittedName>
        <fullName evidence="2">ATPase</fullName>
    </submittedName>
</protein>
<dbReference type="PANTHER" id="PTHR43190:SF3">
    <property type="entry name" value="N-ACETYL-D-GLUCOSAMINE KINASE"/>
    <property type="match status" value="1"/>
</dbReference>
<keyword evidence="3" id="KW-1185">Reference proteome</keyword>
<evidence type="ECO:0000259" key="1">
    <source>
        <dbReference type="Pfam" id="PF01869"/>
    </source>
</evidence>
<accession>A0A516SDU2</accession>
<evidence type="ECO:0000313" key="2">
    <source>
        <dbReference type="EMBL" id="QDQ26327.1"/>
    </source>
</evidence>
<organism evidence="2 3">
    <name type="scientific">Chitinimonas arctica</name>
    <dbReference type="NCBI Taxonomy" id="2594795"/>
    <lineage>
        <taxon>Bacteria</taxon>
        <taxon>Pseudomonadati</taxon>
        <taxon>Pseudomonadota</taxon>
        <taxon>Betaproteobacteria</taxon>
        <taxon>Neisseriales</taxon>
        <taxon>Chitinibacteraceae</taxon>
        <taxon>Chitinimonas</taxon>
    </lineage>
</organism>
<dbReference type="Pfam" id="PF01869">
    <property type="entry name" value="BcrAD_BadFG"/>
    <property type="match status" value="1"/>
</dbReference>
<dbReference type="RefSeq" id="WP_144277726.1">
    <property type="nucleotide sequence ID" value="NZ_CP041730.1"/>
</dbReference>
<dbReference type="Gene3D" id="3.30.420.40">
    <property type="match status" value="2"/>
</dbReference>
<evidence type="ECO:0000313" key="3">
    <source>
        <dbReference type="Proteomes" id="UP000317550"/>
    </source>
</evidence>
<dbReference type="KEGG" id="cari:FNU76_08105"/>
<dbReference type="AlphaFoldDB" id="A0A516SDU2"/>
<dbReference type="InterPro" id="IPR043129">
    <property type="entry name" value="ATPase_NBD"/>
</dbReference>